<evidence type="ECO:0000313" key="1">
    <source>
        <dbReference type="EMBL" id="KAF7511865.1"/>
    </source>
</evidence>
<keyword evidence="2" id="KW-1185">Reference proteome</keyword>
<accession>A0A8H7AVG1</accession>
<evidence type="ECO:0000313" key="2">
    <source>
        <dbReference type="Proteomes" id="UP000606974"/>
    </source>
</evidence>
<name>A0A8H7AVG1_9EURO</name>
<proteinExistence type="predicted"/>
<dbReference type="Proteomes" id="UP000606974">
    <property type="component" value="Unassembled WGS sequence"/>
</dbReference>
<gene>
    <name evidence="1" type="ORF">GJ744_003098</name>
</gene>
<dbReference type="EMBL" id="JAACFV010000016">
    <property type="protein sequence ID" value="KAF7511865.1"/>
    <property type="molecule type" value="Genomic_DNA"/>
</dbReference>
<sequence>MGYLSNADLWYELFRNGTRSGPEWFCKVTKSKARFNKAMAKLHDYSLVEALPGHYSVHAYVHDWVSSYLNGEFQMELFCLAIECVTQNIKQESEPEFWLVNSRLTHHALTIPGIHYSLSLCQS</sequence>
<dbReference type="AlphaFoldDB" id="A0A8H7AVG1"/>
<protein>
    <submittedName>
        <fullName evidence="1">Uncharacterized protein</fullName>
    </submittedName>
</protein>
<organism evidence="1 2">
    <name type="scientific">Endocarpon pusillum</name>
    <dbReference type="NCBI Taxonomy" id="364733"/>
    <lineage>
        <taxon>Eukaryota</taxon>
        <taxon>Fungi</taxon>
        <taxon>Dikarya</taxon>
        <taxon>Ascomycota</taxon>
        <taxon>Pezizomycotina</taxon>
        <taxon>Eurotiomycetes</taxon>
        <taxon>Chaetothyriomycetidae</taxon>
        <taxon>Verrucariales</taxon>
        <taxon>Verrucariaceae</taxon>
        <taxon>Endocarpon</taxon>
    </lineage>
</organism>
<dbReference type="OrthoDB" id="4120585at2759"/>
<comment type="caution">
    <text evidence="1">The sequence shown here is derived from an EMBL/GenBank/DDBJ whole genome shotgun (WGS) entry which is preliminary data.</text>
</comment>
<reference evidence="1" key="1">
    <citation type="submission" date="2020-02" db="EMBL/GenBank/DDBJ databases">
        <authorList>
            <person name="Palmer J.M."/>
        </authorList>
    </citation>
    <scope>NUCLEOTIDE SEQUENCE</scope>
    <source>
        <strain evidence="1">EPUS1.4</strain>
        <tissue evidence="1">Thallus</tissue>
    </source>
</reference>